<organism evidence="4 5">
    <name type="scientific">Parelaphostrongylus tenuis</name>
    <name type="common">Meningeal worm</name>
    <dbReference type="NCBI Taxonomy" id="148309"/>
    <lineage>
        <taxon>Eukaryota</taxon>
        <taxon>Metazoa</taxon>
        <taxon>Ecdysozoa</taxon>
        <taxon>Nematoda</taxon>
        <taxon>Chromadorea</taxon>
        <taxon>Rhabditida</taxon>
        <taxon>Rhabditina</taxon>
        <taxon>Rhabditomorpha</taxon>
        <taxon>Strongyloidea</taxon>
        <taxon>Metastrongylidae</taxon>
        <taxon>Parelaphostrongylus</taxon>
    </lineage>
</organism>
<dbReference type="PANTHER" id="PTHR11937">
    <property type="entry name" value="ACTIN"/>
    <property type="match status" value="1"/>
</dbReference>
<dbReference type="GO" id="GO:0005737">
    <property type="term" value="C:cytoplasm"/>
    <property type="evidence" value="ECO:0007669"/>
    <property type="project" value="UniProtKB-SubCell"/>
</dbReference>
<evidence type="ECO:0000313" key="5">
    <source>
        <dbReference type="Proteomes" id="UP001196413"/>
    </source>
</evidence>
<reference evidence="4" key="1">
    <citation type="submission" date="2021-06" db="EMBL/GenBank/DDBJ databases">
        <title>Parelaphostrongylus tenuis whole genome reference sequence.</title>
        <authorList>
            <person name="Garwood T.J."/>
            <person name="Larsen P.A."/>
            <person name="Fountain-Jones N.M."/>
            <person name="Garbe J.R."/>
            <person name="Macchietto M.G."/>
            <person name="Kania S.A."/>
            <person name="Gerhold R.W."/>
            <person name="Richards J.E."/>
            <person name="Wolf T.M."/>
        </authorList>
    </citation>
    <scope>NUCLEOTIDE SEQUENCE</scope>
    <source>
        <strain evidence="4">MNPRO001-30</strain>
        <tissue evidence="4">Meninges</tissue>
    </source>
</reference>
<dbReference type="AlphaFoldDB" id="A0AAD5M3D2"/>
<evidence type="ECO:0000256" key="2">
    <source>
        <dbReference type="ARBA" id="ARBA00005665"/>
    </source>
</evidence>
<dbReference type="EMBL" id="JAHQIW010000873">
    <property type="protein sequence ID" value="KAJ1350480.1"/>
    <property type="molecule type" value="Genomic_DNA"/>
</dbReference>
<dbReference type="InterPro" id="IPR043129">
    <property type="entry name" value="ATPase_NBD"/>
</dbReference>
<dbReference type="SUPFAM" id="SSF53067">
    <property type="entry name" value="Actin-like ATPase domain"/>
    <property type="match status" value="2"/>
</dbReference>
<dbReference type="InterPro" id="IPR004000">
    <property type="entry name" value="Actin"/>
</dbReference>
<evidence type="ECO:0000256" key="3">
    <source>
        <dbReference type="ARBA" id="ARBA00022490"/>
    </source>
</evidence>
<evidence type="ECO:0008006" key="6">
    <source>
        <dbReference type="Google" id="ProtNLM"/>
    </source>
</evidence>
<dbReference type="Gene3D" id="3.90.640.10">
    <property type="entry name" value="Actin, Chain A, domain 4"/>
    <property type="match status" value="1"/>
</dbReference>
<keyword evidence="5" id="KW-1185">Reference proteome</keyword>
<protein>
    <recommendedName>
        <fullName evidence="6">Actin-related protein 6</fullName>
    </recommendedName>
</protein>
<sequence length="414" mass="47015">MTSRETVILDNGGYTMKIGTSRDIEPRLIPNCIVKAKADRKREFVADEQLECSDKTGLFYVLPFERGYLVNPDVEEQIWEHVFESYSTDDSRIVLTDPNYLIPAIEDVSAEVLFEQYNFHSVFKASAAGFIALESSCRNIRCVLVVDCGFSSVTVAPFLDGKAVQQGIVRIDVGGKVLTNQLKEWLSYRHLNVMEETYIINQCKEDSCFVSLDFKNDMKIARYRDERNTIRREYVLPDFCHLFRGYLREPSKAGKSTQSENSPQAILLNRERFALPEIMFHPSDIGLNQMGVVEAVVESLLRCPVNLRPALVQNISLVGGCTLFPGFRERFISDLRSCLDADWCVALADVTNPITHAWSCASSAFTGDMLEDDKLFVSRNEWNEQGEEILHKKFLNFLVFESEENDGASDEANE</sequence>
<dbReference type="CDD" id="cd10210">
    <property type="entry name" value="ASKHA_NBD_Arp6"/>
    <property type="match status" value="1"/>
</dbReference>
<comment type="similarity">
    <text evidence="2">Belongs to the actin family. ARP6 subfamily.</text>
</comment>
<dbReference type="Gene3D" id="2.30.36.70">
    <property type="entry name" value="Actin, Chain A, domain 2"/>
    <property type="match status" value="1"/>
</dbReference>
<name>A0AAD5M3D2_PARTN</name>
<accession>A0AAD5M3D2</accession>
<keyword evidence="3" id="KW-0963">Cytoplasm</keyword>
<dbReference type="GO" id="GO:0005634">
    <property type="term" value="C:nucleus"/>
    <property type="evidence" value="ECO:0007669"/>
    <property type="project" value="UniProtKB-ARBA"/>
</dbReference>
<proteinExistence type="inferred from homology"/>
<dbReference type="Proteomes" id="UP001196413">
    <property type="component" value="Unassembled WGS sequence"/>
</dbReference>
<comment type="caution">
    <text evidence="4">The sequence shown here is derived from an EMBL/GenBank/DDBJ whole genome shotgun (WGS) entry which is preliminary data.</text>
</comment>
<dbReference type="SMART" id="SM00268">
    <property type="entry name" value="ACTIN"/>
    <property type="match status" value="1"/>
</dbReference>
<evidence type="ECO:0000256" key="1">
    <source>
        <dbReference type="ARBA" id="ARBA00004496"/>
    </source>
</evidence>
<dbReference type="Gene3D" id="3.30.420.40">
    <property type="match status" value="2"/>
</dbReference>
<gene>
    <name evidence="4" type="ORF">KIN20_006276</name>
</gene>
<dbReference type="Pfam" id="PF00022">
    <property type="entry name" value="Actin"/>
    <property type="match status" value="1"/>
</dbReference>
<evidence type="ECO:0000313" key="4">
    <source>
        <dbReference type="EMBL" id="KAJ1350480.1"/>
    </source>
</evidence>
<dbReference type="FunFam" id="3.90.640.10:FF:000014">
    <property type="entry name" value="Putative actin-related protein 6"/>
    <property type="match status" value="1"/>
</dbReference>
<comment type="subcellular location">
    <subcellularLocation>
        <location evidence="1">Cytoplasm</location>
    </subcellularLocation>
</comment>